<evidence type="ECO:0000256" key="1">
    <source>
        <dbReference type="ARBA" id="ARBA00006484"/>
    </source>
</evidence>
<dbReference type="GO" id="GO:0016491">
    <property type="term" value="F:oxidoreductase activity"/>
    <property type="evidence" value="ECO:0007669"/>
    <property type="project" value="UniProtKB-KW"/>
</dbReference>
<sequence>MIDSENDARNAQEGKTVGDFDGRAVLVTGGSGGIGADVCRQVAERGGRVWFTYNSREEAAKSLADELPAGSVAGYGALDVSDLGAVRATVEAAHAAMGRIDALVNTVGHLNHLTLFEDVDMEVVRRTIDIELYGVIHLAKAVLPHMRAAGYGRIVTVGSDSGKVGSKAEAASAAARGGVISFSKALAREVADTDICVNVVCPGPTDTGLLQEMLADGGMSGKLMKAMVRAVPKRRPGRPAEVAAMAVFLASEQASYVTGQAISVSGGLTMC</sequence>
<dbReference type="PRINTS" id="PR00080">
    <property type="entry name" value="SDRFAMILY"/>
</dbReference>
<keyword evidence="2" id="KW-0560">Oxidoreductase</keyword>
<comment type="similarity">
    <text evidence="1">Belongs to the short-chain dehydrogenases/reductases (SDR) family.</text>
</comment>
<dbReference type="InterPro" id="IPR002347">
    <property type="entry name" value="SDR_fam"/>
</dbReference>
<dbReference type="InterPro" id="IPR036291">
    <property type="entry name" value="NAD(P)-bd_dom_sf"/>
</dbReference>
<proteinExistence type="inferred from homology"/>
<dbReference type="PRINTS" id="PR00081">
    <property type="entry name" value="GDHRDH"/>
</dbReference>
<dbReference type="InterPro" id="IPR050259">
    <property type="entry name" value="SDR"/>
</dbReference>
<protein>
    <submittedName>
        <fullName evidence="3">2-hydroxycyclohexane-1-carbonyl-CoA dehydrogenase</fullName>
    </submittedName>
</protein>
<dbReference type="Gene3D" id="3.40.50.720">
    <property type="entry name" value="NAD(P)-binding Rossmann-like Domain"/>
    <property type="match status" value="1"/>
</dbReference>
<evidence type="ECO:0000256" key="2">
    <source>
        <dbReference type="ARBA" id="ARBA00023002"/>
    </source>
</evidence>
<dbReference type="AlphaFoldDB" id="A0A1M6UUS8"/>
<keyword evidence="4" id="KW-1185">Reference proteome</keyword>
<dbReference type="PANTHER" id="PTHR42879:SF2">
    <property type="entry name" value="3-OXOACYL-[ACYL-CARRIER-PROTEIN] REDUCTASE FABG"/>
    <property type="match status" value="1"/>
</dbReference>
<dbReference type="SUPFAM" id="SSF51735">
    <property type="entry name" value="NAD(P)-binding Rossmann-fold domains"/>
    <property type="match status" value="1"/>
</dbReference>
<gene>
    <name evidence="3" type="ORF">SAMN05443637_11125</name>
</gene>
<dbReference type="Proteomes" id="UP000184363">
    <property type="component" value="Unassembled WGS sequence"/>
</dbReference>
<reference evidence="3 4" key="1">
    <citation type="submission" date="2016-11" db="EMBL/GenBank/DDBJ databases">
        <authorList>
            <person name="Jaros S."/>
            <person name="Januszkiewicz K."/>
            <person name="Wedrychowicz H."/>
        </authorList>
    </citation>
    <scope>NUCLEOTIDE SEQUENCE [LARGE SCALE GENOMIC DNA]</scope>
    <source>
        <strain evidence="3 4">DSM 43832</strain>
    </source>
</reference>
<dbReference type="CDD" id="cd05233">
    <property type="entry name" value="SDR_c"/>
    <property type="match status" value="1"/>
</dbReference>
<evidence type="ECO:0000313" key="3">
    <source>
        <dbReference type="EMBL" id="SHK72933.1"/>
    </source>
</evidence>
<dbReference type="PANTHER" id="PTHR42879">
    <property type="entry name" value="3-OXOACYL-(ACYL-CARRIER-PROTEIN) REDUCTASE"/>
    <property type="match status" value="1"/>
</dbReference>
<evidence type="ECO:0000313" key="4">
    <source>
        <dbReference type="Proteomes" id="UP000184363"/>
    </source>
</evidence>
<dbReference type="STRING" id="1848.SAMN05443637_11125"/>
<dbReference type="FunFam" id="3.40.50.720:FF:000084">
    <property type="entry name" value="Short-chain dehydrogenase reductase"/>
    <property type="match status" value="1"/>
</dbReference>
<accession>A0A1M6UUS8</accession>
<dbReference type="EMBL" id="FRAP01000011">
    <property type="protein sequence ID" value="SHK72933.1"/>
    <property type="molecule type" value="Genomic_DNA"/>
</dbReference>
<organism evidence="3 4">
    <name type="scientific">Pseudonocardia thermophila</name>
    <dbReference type="NCBI Taxonomy" id="1848"/>
    <lineage>
        <taxon>Bacteria</taxon>
        <taxon>Bacillati</taxon>
        <taxon>Actinomycetota</taxon>
        <taxon>Actinomycetes</taxon>
        <taxon>Pseudonocardiales</taxon>
        <taxon>Pseudonocardiaceae</taxon>
        <taxon>Pseudonocardia</taxon>
    </lineage>
</organism>
<dbReference type="Pfam" id="PF13561">
    <property type="entry name" value="adh_short_C2"/>
    <property type="match status" value="1"/>
</dbReference>
<name>A0A1M6UUS8_PSETH</name>